<evidence type="ECO:0000313" key="2">
    <source>
        <dbReference type="Proteomes" id="UP000587508"/>
    </source>
</evidence>
<proteinExistence type="predicted"/>
<gene>
    <name evidence="1" type="ORF">CFBP7900_03960</name>
</gene>
<dbReference type="AlphaFoldDB" id="A0A6V7BXJ8"/>
<dbReference type="Proteomes" id="UP000587508">
    <property type="component" value="Unassembled WGS sequence"/>
</dbReference>
<comment type="caution">
    <text evidence="1">The sequence shown here is derived from an EMBL/GenBank/DDBJ whole genome shotgun (WGS) entry which is preliminary data.</text>
</comment>
<name>A0A6V7BXJ8_9XANT</name>
<organism evidence="1 2">
    <name type="scientific">Xanthomonas hortorum pv. carotae</name>
    <dbReference type="NCBI Taxonomy" id="487904"/>
    <lineage>
        <taxon>Bacteria</taxon>
        <taxon>Pseudomonadati</taxon>
        <taxon>Pseudomonadota</taxon>
        <taxon>Gammaproteobacteria</taxon>
        <taxon>Lysobacterales</taxon>
        <taxon>Lysobacteraceae</taxon>
        <taxon>Xanthomonas</taxon>
    </lineage>
</organism>
<accession>A0A6V7BXJ8</accession>
<protein>
    <submittedName>
        <fullName evidence="1">Uncharacterized protein</fullName>
    </submittedName>
</protein>
<evidence type="ECO:0000313" key="1">
    <source>
        <dbReference type="EMBL" id="CAD0305619.1"/>
    </source>
</evidence>
<dbReference type="EMBL" id="CAJDKC010000003">
    <property type="protein sequence ID" value="CAD0305625.1"/>
    <property type="molecule type" value="Genomic_DNA"/>
</dbReference>
<sequence>MAAEACPSYTQPNSQTWLVRWLFKLSVVASLLGSKSEAH</sequence>
<dbReference type="EMBL" id="CAJDKC010000003">
    <property type="protein sequence ID" value="CAD0305619.1"/>
    <property type="molecule type" value="Genomic_DNA"/>
</dbReference>
<reference evidence="1 2" key="1">
    <citation type="submission" date="2020-07" db="EMBL/GenBank/DDBJ databases">
        <authorList>
            <person name="Pothier F. J."/>
        </authorList>
    </citation>
    <scope>NUCLEOTIDE SEQUENCE [LARGE SCALE GENOMIC DNA]</scope>
    <source>
        <strain evidence="1 2">CFBP 7900</strain>
    </source>
</reference>